<keyword evidence="4" id="KW-0378">Hydrolase</keyword>
<dbReference type="Pfam" id="PF03652">
    <property type="entry name" value="RuvX"/>
    <property type="match status" value="1"/>
</dbReference>
<keyword evidence="1" id="KW-0963">Cytoplasm</keyword>
<name>A0A6J6BPE5_9ZZZZ</name>
<dbReference type="GO" id="GO:0005829">
    <property type="term" value="C:cytosol"/>
    <property type="evidence" value="ECO:0007669"/>
    <property type="project" value="TreeGrafter"/>
</dbReference>
<evidence type="ECO:0000256" key="2">
    <source>
        <dbReference type="ARBA" id="ARBA00022517"/>
    </source>
</evidence>
<dbReference type="InterPro" id="IPR012337">
    <property type="entry name" value="RNaseH-like_sf"/>
</dbReference>
<reference evidence="6" key="1">
    <citation type="submission" date="2020-05" db="EMBL/GenBank/DDBJ databases">
        <authorList>
            <person name="Chiriac C."/>
            <person name="Salcher M."/>
            <person name="Ghai R."/>
            <person name="Kavagutti S V."/>
        </authorList>
    </citation>
    <scope>NUCLEOTIDE SEQUENCE</scope>
</reference>
<evidence type="ECO:0000256" key="1">
    <source>
        <dbReference type="ARBA" id="ARBA00022490"/>
    </source>
</evidence>
<dbReference type="NCBIfam" id="TIGR00250">
    <property type="entry name" value="RNAse_H_YqgF"/>
    <property type="match status" value="1"/>
</dbReference>
<evidence type="ECO:0000259" key="5">
    <source>
        <dbReference type="SMART" id="SM00732"/>
    </source>
</evidence>
<dbReference type="InterPro" id="IPR037027">
    <property type="entry name" value="YqgF/RNaseH-like_dom_sf"/>
</dbReference>
<keyword evidence="2" id="KW-0690">Ribosome biogenesis</keyword>
<evidence type="ECO:0000313" key="6">
    <source>
        <dbReference type="EMBL" id="CAB4540263.1"/>
    </source>
</evidence>
<dbReference type="HAMAP" id="MF_00651">
    <property type="entry name" value="Nuclease_YqgF"/>
    <property type="match status" value="1"/>
</dbReference>
<dbReference type="GO" id="GO:0016787">
    <property type="term" value="F:hydrolase activity"/>
    <property type="evidence" value="ECO:0007669"/>
    <property type="project" value="UniProtKB-KW"/>
</dbReference>
<dbReference type="GO" id="GO:0004518">
    <property type="term" value="F:nuclease activity"/>
    <property type="evidence" value="ECO:0007669"/>
    <property type="project" value="UniProtKB-KW"/>
</dbReference>
<dbReference type="EMBL" id="CAEZSP010000013">
    <property type="protein sequence ID" value="CAB4540263.1"/>
    <property type="molecule type" value="Genomic_DNA"/>
</dbReference>
<protein>
    <submittedName>
        <fullName evidence="6">Unannotated protein</fullName>
    </submittedName>
</protein>
<dbReference type="CDD" id="cd16964">
    <property type="entry name" value="YqgF"/>
    <property type="match status" value="1"/>
</dbReference>
<proteinExistence type="inferred from homology"/>
<evidence type="ECO:0000256" key="3">
    <source>
        <dbReference type="ARBA" id="ARBA00022722"/>
    </source>
</evidence>
<dbReference type="Gene3D" id="3.30.420.140">
    <property type="entry name" value="YqgF/RNase H-like domain"/>
    <property type="match status" value="1"/>
</dbReference>
<dbReference type="GO" id="GO:0000967">
    <property type="term" value="P:rRNA 5'-end processing"/>
    <property type="evidence" value="ECO:0007669"/>
    <property type="project" value="TreeGrafter"/>
</dbReference>
<dbReference type="PANTHER" id="PTHR33317">
    <property type="entry name" value="POLYNUCLEOTIDYL TRANSFERASE, RIBONUCLEASE H-LIKE SUPERFAMILY PROTEIN"/>
    <property type="match status" value="1"/>
</dbReference>
<keyword evidence="3" id="KW-0540">Nuclease</keyword>
<dbReference type="InterPro" id="IPR006641">
    <property type="entry name" value="YqgF/RNaseH-like_dom"/>
</dbReference>
<dbReference type="PANTHER" id="PTHR33317:SF4">
    <property type="entry name" value="POLYNUCLEOTIDYL TRANSFERASE, RIBONUCLEASE H-LIKE SUPERFAMILY PROTEIN"/>
    <property type="match status" value="1"/>
</dbReference>
<feature type="domain" description="YqgF/RNase H-like" evidence="5">
    <location>
        <begin position="5"/>
        <end position="104"/>
    </location>
</feature>
<accession>A0A6J6BPE5</accession>
<gene>
    <name evidence="6" type="ORF">UFOPK1440_00415</name>
</gene>
<sequence>MSTRGRRLAFDYGSVRIGVAICDPDGILATPLPFLSTAHPKLNQQISKLIDEYEPIEIFIGNPKHLSGADGESAAFVEVFKANLALLTEVPLTLVDERLSTVSAARLLQDSGKNSKESKLLIDSMSAVAILEQGLRIEKR</sequence>
<dbReference type="SMART" id="SM00732">
    <property type="entry name" value="YqgFc"/>
    <property type="match status" value="1"/>
</dbReference>
<evidence type="ECO:0000256" key="4">
    <source>
        <dbReference type="ARBA" id="ARBA00022801"/>
    </source>
</evidence>
<dbReference type="AlphaFoldDB" id="A0A6J6BPE5"/>
<dbReference type="SUPFAM" id="SSF53098">
    <property type="entry name" value="Ribonuclease H-like"/>
    <property type="match status" value="1"/>
</dbReference>
<dbReference type="InterPro" id="IPR005227">
    <property type="entry name" value="YqgF"/>
</dbReference>
<organism evidence="6">
    <name type="scientific">freshwater metagenome</name>
    <dbReference type="NCBI Taxonomy" id="449393"/>
    <lineage>
        <taxon>unclassified sequences</taxon>
        <taxon>metagenomes</taxon>
        <taxon>ecological metagenomes</taxon>
    </lineage>
</organism>